<gene>
    <name evidence="4" type="ORF">EDE15_4201</name>
</gene>
<evidence type="ECO:0000259" key="3">
    <source>
        <dbReference type="PROSITE" id="PS51194"/>
    </source>
</evidence>
<keyword evidence="5" id="KW-1185">Reference proteome</keyword>
<sequence>MPRIFDNIESNLLPALRTTLNVADRSDFCVGYFNLRGWKAIDDLIEKWPGGPGKQCRLLVGMQRPPHEELRAAFSLIPGDDKLDNQTVARLKKRLAEDFRSQLTFGVPTNADEAALRRLSAQLKAGRVVVKLFLRHTLHAKLYLLFRSDPINPIVGFLGSSNLTLSGLSHQGELNLDVMDHDAGKKLAGWFEDRWIDHWCVDITAELIQIIDESWAREEIPPPYQIYVKMAYHLAQEARAGLSEFRIPSEFGHRLFDYQVAAVKIAAHHLNKRGGVLIGDVVGLGKTLMATALAKIFQDDHFTETLIICPKNLVKMWEEYVSQYRLLAKVLSVTAAARELPELRRYRVVLIDESHNLRNREGKRYRVIQEYIQENESKCILLSATPYNKTYLDLSSQLRLFLPDDKNLTIRPERLLRELGETEFIRRHQCDVHSLAAFEKSGYADDWRELMRRYMVRRTRSFIQDNYADTDTSTGRRYLTFEDGSRSYFPERVPKTVKFRIDERDPSDQYAMYYAADAVGAINALTLPRYGLGNYVAPRPDKAATATEARQLQNLSRAGKRLMGFCRTNLFKRLESSGSAFQQSIERHILRNHIFLFAIENGLPLPLGTQDSGLLDTGNYDEDVDDETASADMFDDNNEDDPKASLRPLHLRSAEDFARRAEEAYRAYANQFKNRFKWLRADLFVSSLAKDLASDAASLLVILGRCGEWNPDKDAKLAALYKLLTEEHPNEKVIVFTQFADTVRYLETQLRARGLPRLAGVTGEAEDPTSYAWRFSPVSNNKRDRVSENEELRILVATDVLSEGQNLQDGSIIVNFDLPWAIIRLIQRAGRVDRIGQKSEKILCYSFLPAEGVENLIRLRARVRQRLHENAEVVGTDEAFFEDERERQKLFDLYHEKAGILDGETDTEVDLASYAYQIWKNAIDRFPELQKTIPAMPPVVFSTHSHRATEKRPDGVLVYLRTAEGNDALAWVDKAGNNVTESQFEILKAAECSPDAPGLQRQEDHHDLVRKGVAVLVAEEKSVGGQLGRPSGARFRTYERLKRHADLMKGTLWDIPQLAKVIEEIYRFPLRQSAADTLNRQLRSGISDQKLAELTMALQDDDRFCVVQEEEHADEPQIICSLGLTSDNNPKA</sequence>
<name>A0A428MNY6_9BACT</name>
<dbReference type="InterPro" id="IPR000330">
    <property type="entry name" value="SNF2_N"/>
</dbReference>
<proteinExistence type="predicted"/>
<dbReference type="EMBL" id="RSDW01000001">
    <property type="protein sequence ID" value="RSL18611.1"/>
    <property type="molecule type" value="Genomic_DNA"/>
</dbReference>
<comment type="caution">
    <text evidence="4">The sequence shown here is derived from an EMBL/GenBank/DDBJ whole genome shotgun (WGS) entry which is preliminary data.</text>
</comment>
<dbReference type="PROSITE" id="PS51194">
    <property type="entry name" value="HELICASE_CTER"/>
    <property type="match status" value="1"/>
</dbReference>
<dbReference type="InterPro" id="IPR027417">
    <property type="entry name" value="P-loop_NTPase"/>
</dbReference>
<dbReference type="PANTHER" id="PTHR45766">
    <property type="entry name" value="DNA ANNEALING HELICASE AND ENDONUCLEASE ZRANB3 FAMILY MEMBER"/>
    <property type="match status" value="1"/>
</dbReference>
<dbReference type="OrthoDB" id="9814088at2"/>
<evidence type="ECO:0000259" key="2">
    <source>
        <dbReference type="PROSITE" id="PS51192"/>
    </source>
</evidence>
<dbReference type="CDD" id="cd09178">
    <property type="entry name" value="PLDc_N_Snf2_like"/>
    <property type="match status" value="1"/>
</dbReference>
<dbReference type="Gene3D" id="3.30.870.10">
    <property type="entry name" value="Endonuclease Chain A"/>
    <property type="match status" value="1"/>
</dbReference>
<dbReference type="InterPro" id="IPR049730">
    <property type="entry name" value="SNF2/RAD54-like_C"/>
</dbReference>
<dbReference type="PANTHER" id="PTHR45766:SF6">
    <property type="entry name" value="SWI_SNF-RELATED MATRIX-ASSOCIATED ACTIN-DEPENDENT REGULATOR OF CHROMATIN SUBFAMILY A-LIKE PROTEIN 1"/>
    <property type="match status" value="1"/>
</dbReference>
<keyword evidence="1" id="KW-0378">Hydrolase</keyword>
<dbReference type="InterPro" id="IPR001650">
    <property type="entry name" value="Helicase_C-like"/>
</dbReference>
<dbReference type="GO" id="GO:0005524">
    <property type="term" value="F:ATP binding"/>
    <property type="evidence" value="ECO:0007669"/>
    <property type="project" value="InterPro"/>
</dbReference>
<dbReference type="SMART" id="SM00487">
    <property type="entry name" value="DEXDc"/>
    <property type="match status" value="1"/>
</dbReference>
<dbReference type="Pfam" id="PF13091">
    <property type="entry name" value="PLDc_2"/>
    <property type="match status" value="1"/>
</dbReference>
<dbReference type="SUPFAM" id="SSF52540">
    <property type="entry name" value="P-loop containing nucleoside triphosphate hydrolases"/>
    <property type="match status" value="2"/>
</dbReference>
<dbReference type="SMART" id="SM00490">
    <property type="entry name" value="HELICc"/>
    <property type="match status" value="1"/>
</dbReference>
<dbReference type="InterPro" id="IPR014001">
    <property type="entry name" value="Helicase_ATP-bd"/>
</dbReference>
<dbReference type="Gene3D" id="3.40.50.300">
    <property type="entry name" value="P-loop containing nucleotide triphosphate hydrolases"/>
    <property type="match status" value="1"/>
</dbReference>
<dbReference type="GO" id="GO:0016787">
    <property type="term" value="F:hydrolase activity"/>
    <property type="evidence" value="ECO:0007669"/>
    <property type="project" value="UniProtKB-KW"/>
</dbReference>
<dbReference type="Proteomes" id="UP000269669">
    <property type="component" value="Unassembled WGS sequence"/>
</dbReference>
<feature type="domain" description="Helicase C-terminal" evidence="3">
    <location>
        <begin position="716"/>
        <end position="879"/>
    </location>
</feature>
<dbReference type="Pfam" id="PF00176">
    <property type="entry name" value="SNF2-rel_dom"/>
    <property type="match status" value="1"/>
</dbReference>
<dbReference type="AlphaFoldDB" id="A0A428MNY6"/>
<organism evidence="4 5">
    <name type="scientific">Edaphobacter aggregans</name>
    <dbReference type="NCBI Taxonomy" id="570835"/>
    <lineage>
        <taxon>Bacteria</taxon>
        <taxon>Pseudomonadati</taxon>
        <taxon>Acidobacteriota</taxon>
        <taxon>Terriglobia</taxon>
        <taxon>Terriglobales</taxon>
        <taxon>Acidobacteriaceae</taxon>
        <taxon>Edaphobacter</taxon>
    </lineage>
</organism>
<dbReference type="Pfam" id="PF00271">
    <property type="entry name" value="Helicase_C"/>
    <property type="match status" value="1"/>
</dbReference>
<protein>
    <submittedName>
        <fullName evidence="4">Phospholipase D-like protein</fullName>
    </submittedName>
</protein>
<evidence type="ECO:0000313" key="5">
    <source>
        <dbReference type="Proteomes" id="UP000269669"/>
    </source>
</evidence>
<evidence type="ECO:0000313" key="4">
    <source>
        <dbReference type="EMBL" id="RSL18611.1"/>
    </source>
</evidence>
<dbReference type="RefSeq" id="WP_125486954.1">
    <property type="nucleotide sequence ID" value="NZ_RSDW01000001.1"/>
</dbReference>
<dbReference type="PROSITE" id="PS51192">
    <property type="entry name" value="HELICASE_ATP_BIND_1"/>
    <property type="match status" value="1"/>
</dbReference>
<dbReference type="InterPro" id="IPR025202">
    <property type="entry name" value="PLD-like_dom"/>
</dbReference>
<evidence type="ECO:0000256" key="1">
    <source>
        <dbReference type="ARBA" id="ARBA00022801"/>
    </source>
</evidence>
<dbReference type="Gene3D" id="3.40.50.10810">
    <property type="entry name" value="Tandem AAA-ATPase domain"/>
    <property type="match status" value="2"/>
</dbReference>
<feature type="domain" description="Helicase ATP-binding" evidence="2">
    <location>
        <begin position="267"/>
        <end position="404"/>
    </location>
</feature>
<dbReference type="CDD" id="cd18793">
    <property type="entry name" value="SF2_C_SNF"/>
    <property type="match status" value="1"/>
</dbReference>
<reference evidence="4 5" key="1">
    <citation type="submission" date="2018-12" db="EMBL/GenBank/DDBJ databases">
        <title>Sequencing of bacterial isolates from soil warming experiment in Harvard Forest, Massachusetts, USA.</title>
        <authorList>
            <person name="Deangelis K."/>
        </authorList>
    </citation>
    <scope>NUCLEOTIDE SEQUENCE [LARGE SCALE GENOMIC DNA]</scope>
    <source>
        <strain evidence="4 5">EB153</strain>
    </source>
</reference>
<dbReference type="InterPro" id="IPR038718">
    <property type="entry name" value="SNF2-like_sf"/>
</dbReference>
<accession>A0A428MNY6</accession>